<keyword evidence="2" id="KW-0812">Transmembrane</keyword>
<evidence type="ECO:0000256" key="2">
    <source>
        <dbReference type="SAM" id="Phobius"/>
    </source>
</evidence>
<dbReference type="Proteomes" id="UP000005933">
    <property type="component" value="Unassembled WGS sequence"/>
</dbReference>
<dbReference type="AlphaFoldDB" id="A0AB33VD58"/>
<dbReference type="Pfam" id="PF13239">
    <property type="entry name" value="2TM"/>
    <property type="match status" value="1"/>
</dbReference>
<comment type="caution">
    <text evidence="4">The sequence shown here is derived from an EMBL/GenBank/DDBJ whole genome shotgun (WGS) entry which is preliminary data.</text>
</comment>
<reference evidence="4 5" key="1">
    <citation type="journal article" date="2006" name="Mol. Plant Microbe Interact.">
        <title>Identification of open reading frames unique to a select agent: Ralstonia solanacearum race 3 biovar 2.</title>
        <authorList>
            <person name="Gabriel D.W."/>
            <person name="Allen C."/>
            <person name="Schell M."/>
            <person name="Denny T.P."/>
            <person name="Greenberg J.T."/>
            <person name="Duan Y.P."/>
            <person name="Flores-Cruz Z."/>
            <person name="Huang Q."/>
            <person name="Clifford J.M."/>
            <person name="Presting G."/>
            <person name="Gonzalez E.T."/>
            <person name="Reddy J."/>
            <person name="Elphinstone J."/>
            <person name="Swanson J."/>
            <person name="Yao J."/>
            <person name="Mulholland V."/>
            <person name="Liu L."/>
            <person name="Farmerie W."/>
            <person name="Patnaikuni M."/>
            <person name="Balogh B."/>
            <person name="Norman D."/>
            <person name="Alvarez A."/>
            <person name="Castillo J.A."/>
            <person name="Jones J."/>
            <person name="Saddler G."/>
            <person name="Walunas T."/>
            <person name="Zhukov A."/>
            <person name="Mikhailova N."/>
        </authorList>
    </citation>
    <scope>NUCLEOTIDE SEQUENCE [LARGE SCALE GENOMIC DNA]</scope>
    <source>
        <strain evidence="4 5">UW551</strain>
    </source>
</reference>
<evidence type="ECO:0000313" key="5">
    <source>
        <dbReference type="Proteomes" id="UP000005933"/>
    </source>
</evidence>
<keyword evidence="2" id="KW-0472">Membrane</keyword>
<feature type="transmembrane region" description="Helical" evidence="2">
    <location>
        <begin position="66"/>
        <end position="87"/>
    </location>
</feature>
<feature type="compositionally biased region" description="Basic residues" evidence="1">
    <location>
        <begin position="1"/>
        <end position="19"/>
    </location>
</feature>
<keyword evidence="2" id="KW-1133">Transmembrane helix</keyword>
<name>A0AB33VD58_RALSU</name>
<feature type="compositionally biased region" description="Gly residues" evidence="1">
    <location>
        <begin position="107"/>
        <end position="116"/>
    </location>
</feature>
<dbReference type="EMBL" id="AAKL01000039">
    <property type="protein sequence ID" value="EAP71929.1"/>
    <property type="molecule type" value="Genomic_DNA"/>
</dbReference>
<sequence length="140" mass="14627">MSLSRRGHSHPPSHHSSHRHGADPALVPILRTFPVQSRTAMSATTLPAPDDADLLHRARQRAGARMGFRIHLLAFLAVNLMLVAIALSQGRAWFVWPLVGWGGGAGGTRPGAGVGAGQRLPAHGGPGTRPAARPGGPSVR</sequence>
<dbReference type="RefSeq" id="WP_003264614.1">
    <property type="nucleotide sequence ID" value="NZ_AAKL01000039.1"/>
</dbReference>
<accession>A0AB33VD58</accession>
<evidence type="ECO:0000259" key="3">
    <source>
        <dbReference type="Pfam" id="PF13239"/>
    </source>
</evidence>
<feature type="compositionally biased region" description="Low complexity" evidence="1">
    <location>
        <begin position="128"/>
        <end position="140"/>
    </location>
</feature>
<feature type="domain" description="2TM" evidence="3">
    <location>
        <begin position="57"/>
        <end position="104"/>
    </location>
</feature>
<feature type="region of interest" description="Disordered" evidence="1">
    <location>
        <begin position="1"/>
        <end position="22"/>
    </location>
</feature>
<evidence type="ECO:0000313" key="4">
    <source>
        <dbReference type="EMBL" id="EAP71929.1"/>
    </source>
</evidence>
<protein>
    <recommendedName>
        <fullName evidence="3">2TM domain-containing protein</fullName>
    </recommendedName>
</protein>
<gene>
    <name evidence="4" type="ORF">RRSL_01555</name>
</gene>
<feature type="region of interest" description="Disordered" evidence="1">
    <location>
        <begin position="107"/>
        <end position="140"/>
    </location>
</feature>
<dbReference type="InterPro" id="IPR025698">
    <property type="entry name" value="2TM_dom"/>
</dbReference>
<proteinExistence type="predicted"/>
<organism evidence="4 5">
    <name type="scientific">Ralstonia solanacearum (strain UW551)</name>
    <dbReference type="NCBI Taxonomy" id="342110"/>
    <lineage>
        <taxon>Bacteria</taxon>
        <taxon>Pseudomonadati</taxon>
        <taxon>Pseudomonadota</taxon>
        <taxon>Betaproteobacteria</taxon>
        <taxon>Burkholderiales</taxon>
        <taxon>Burkholderiaceae</taxon>
        <taxon>Ralstonia</taxon>
        <taxon>Ralstonia solanacearum species complex</taxon>
    </lineage>
</organism>
<evidence type="ECO:0000256" key="1">
    <source>
        <dbReference type="SAM" id="MobiDB-lite"/>
    </source>
</evidence>